<comment type="subcellular location">
    <subcellularLocation>
        <location evidence="1">Bacterial flagellum basal body</location>
    </subcellularLocation>
    <subcellularLocation>
        <location evidence="2">Cell membrane</location>
        <topology evidence="2">Peripheral membrane protein</topology>
        <orientation evidence="2">Cytoplasmic side</orientation>
    </subcellularLocation>
</comment>
<dbReference type="PANTHER" id="PTHR30534">
    <property type="entry name" value="FLAGELLAR MOTOR SWITCH PROTEIN FLIG"/>
    <property type="match status" value="1"/>
</dbReference>
<dbReference type="Pfam" id="PF14841">
    <property type="entry name" value="FliG_M"/>
    <property type="match status" value="1"/>
</dbReference>
<protein>
    <recommendedName>
        <fullName evidence="4">Flagellar motor switch protein FliG</fullName>
    </recommendedName>
</protein>
<dbReference type="InterPro" id="IPR011002">
    <property type="entry name" value="FliG_a-hlx"/>
</dbReference>
<proteinExistence type="inferred from homology"/>
<dbReference type="GO" id="GO:0006935">
    <property type="term" value="P:chemotaxis"/>
    <property type="evidence" value="ECO:0007669"/>
    <property type="project" value="UniProtKB-KW"/>
</dbReference>
<dbReference type="OrthoDB" id="355797at2"/>
<dbReference type="Pfam" id="PF01706">
    <property type="entry name" value="FliG_C"/>
    <property type="match status" value="1"/>
</dbReference>
<dbReference type="GO" id="GO:0005886">
    <property type="term" value="C:plasma membrane"/>
    <property type="evidence" value="ECO:0007669"/>
    <property type="project" value="UniProtKB-SubCell"/>
</dbReference>
<feature type="region of interest" description="Disordered" evidence="10">
    <location>
        <begin position="11"/>
        <end position="81"/>
    </location>
</feature>
<feature type="domain" description="Flagellar motor switch protein FliG middle" evidence="12">
    <location>
        <begin position="196"/>
        <end position="267"/>
    </location>
</feature>
<dbReference type="SUPFAM" id="SSF48029">
    <property type="entry name" value="FliG"/>
    <property type="match status" value="2"/>
</dbReference>
<evidence type="ECO:0000259" key="11">
    <source>
        <dbReference type="Pfam" id="PF01706"/>
    </source>
</evidence>
<evidence type="ECO:0000313" key="15">
    <source>
        <dbReference type="Proteomes" id="UP000190423"/>
    </source>
</evidence>
<dbReference type="InterPro" id="IPR000090">
    <property type="entry name" value="Flg_Motor_Flig"/>
</dbReference>
<evidence type="ECO:0000256" key="5">
    <source>
        <dbReference type="ARBA" id="ARBA00022475"/>
    </source>
</evidence>
<keyword evidence="15" id="KW-1185">Reference proteome</keyword>
<dbReference type="STRING" id="261392.SAMN02745149_00420"/>
<dbReference type="Gene3D" id="1.10.220.30">
    <property type="match status" value="3"/>
</dbReference>
<evidence type="ECO:0000256" key="4">
    <source>
        <dbReference type="ARBA" id="ARBA00021870"/>
    </source>
</evidence>
<evidence type="ECO:0000259" key="12">
    <source>
        <dbReference type="Pfam" id="PF14841"/>
    </source>
</evidence>
<dbReference type="InterPro" id="IPR023087">
    <property type="entry name" value="Flg_Motor_Flig_C"/>
</dbReference>
<evidence type="ECO:0000256" key="3">
    <source>
        <dbReference type="ARBA" id="ARBA00010299"/>
    </source>
</evidence>
<sequence length="414" mass="46103">MNLNDLRAHAYGAASGKENDTSNGAHSNTENERTPQKPLFRDVNAQMDSIFRSSKKLSREEHPNPSNSNAQTLIKVPADESSAQKKDSVYRRVAKFLVLIGVDEAAKILPHLSPEQTEKIIPEIATIRTISDDEAAVILAEFQGLYKHVTEKGGKETARAILEKAYGSEKAEEMLKKVAPFSGARPFDYLNDAKSERLLLLLNDESNAVKALVLSNIDAKKAADVLNLMTDSDKSDIVKRLAKMQPVSPEVLQRVDQAMHEKALALLENDKSESMDGRNALAEILKKMSPDAESSIISSLSDEDPELGLDLRRRLFTIDDVLNADDKFIQQKLREMQNIDVVKLIAGKPDSFRKKIFGCVSSGRRAEILEEEEISSPLRKADCDSITNTFFSMLRRAYEDGNLIIKGRNDDVYV</sequence>
<dbReference type="GO" id="GO:0009425">
    <property type="term" value="C:bacterial-type flagellum basal body"/>
    <property type="evidence" value="ECO:0007669"/>
    <property type="project" value="UniProtKB-SubCell"/>
</dbReference>
<organism evidence="14 15">
    <name type="scientific">Treponema porcinum</name>
    <dbReference type="NCBI Taxonomy" id="261392"/>
    <lineage>
        <taxon>Bacteria</taxon>
        <taxon>Pseudomonadati</taxon>
        <taxon>Spirochaetota</taxon>
        <taxon>Spirochaetia</taxon>
        <taxon>Spirochaetales</taxon>
        <taxon>Treponemataceae</taxon>
        <taxon>Treponema</taxon>
    </lineage>
</organism>
<dbReference type="EMBL" id="FUWG01000003">
    <property type="protein sequence ID" value="SJZ30272.1"/>
    <property type="molecule type" value="Genomic_DNA"/>
</dbReference>
<dbReference type="AlphaFoldDB" id="A0A1T4JJD0"/>
<evidence type="ECO:0000256" key="10">
    <source>
        <dbReference type="SAM" id="MobiDB-lite"/>
    </source>
</evidence>
<dbReference type="InterPro" id="IPR032779">
    <property type="entry name" value="FliG_M"/>
</dbReference>
<reference evidence="14 15" key="1">
    <citation type="submission" date="2017-02" db="EMBL/GenBank/DDBJ databases">
        <authorList>
            <person name="Peterson S.W."/>
        </authorList>
    </citation>
    <scope>NUCLEOTIDE SEQUENCE [LARGE SCALE GENOMIC DNA]</scope>
    <source>
        <strain evidence="14 15">ATCC BAA-908</strain>
    </source>
</reference>
<evidence type="ECO:0000256" key="8">
    <source>
        <dbReference type="ARBA" id="ARBA00023136"/>
    </source>
</evidence>
<gene>
    <name evidence="14" type="ORF">SAMN02745149_00420</name>
</gene>
<evidence type="ECO:0000256" key="7">
    <source>
        <dbReference type="ARBA" id="ARBA00022779"/>
    </source>
</evidence>
<dbReference type="GO" id="GO:0003774">
    <property type="term" value="F:cytoskeletal motor activity"/>
    <property type="evidence" value="ECO:0007669"/>
    <property type="project" value="InterPro"/>
</dbReference>
<evidence type="ECO:0000313" key="14">
    <source>
        <dbReference type="EMBL" id="SJZ30272.1"/>
    </source>
</evidence>
<dbReference type="Proteomes" id="UP000190423">
    <property type="component" value="Unassembled WGS sequence"/>
</dbReference>
<accession>A0A1T4JJD0</accession>
<dbReference type="PRINTS" id="PR00954">
    <property type="entry name" value="FLGMOTORFLIG"/>
</dbReference>
<dbReference type="RefSeq" id="WP_078932502.1">
    <property type="nucleotide sequence ID" value="NZ_FUWG01000003.1"/>
</dbReference>
<dbReference type="PANTHER" id="PTHR30534:SF0">
    <property type="entry name" value="FLAGELLAR MOTOR SWITCH PROTEIN FLIG"/>
    <property type="match status" value="1"/>
</dbReference>
<keyword evidence="14" id="KW-0966">Cell projection</keyword>
<evidence type="ECO:0000259" key="13">
    <source>
        <dbReference type="Pfam" id="PF14842"/>
    </source>
</evidence>
<dbReference type="InterPro" id="IPR028263">
    <property type="entry name" value="FliG_N"/>
</dbReference>
<keyword evidence="14" id="KW-0969">Cilium</keyword>
<name>A0A1T4JJD0_TREPO</name>
<keyword evidence="14" id="KW-0282">Flagellum</keyword>
<dbReference type="Pfam" id="PF14842">
    <property type="entry name" value="FliG_N"/>
    <property type="match status" value="1"/>
</dbReference>
<dbReference type="GO" id="GO:0071973">
    <property type="term" value="P:bacterial-type flagellum-dependent cell motility"/>
    <property type="evidence" value="ECO:0007669"/>
    <property type="project" value="InterPro"/>
</dbReference>
<keyword evidence="5" id="KW-1003">Cell membrane</keyword>
<evidence type="ECO:0000256" key="2">
    <source>
        <dbReference type="ARBA" id="ARBA00004413"/>
    </source>
</evidence>
<feature type="domain" description="Flagellar motor switch protein FliG C-terminal" evidence="11">
    <location>
        <begin position="299"/>
        <end position="405"/>
    </location>
</feature>
<comment type="similarity">
    <text evidence="3">Belongs to the FliG family.</text>
</comment>
<dbReference type="GeneID" id="78315740"/>
<keyword evidence="6" id="KW-0145">Chemotaxis</keyword>
<evidence type="ECO:0000256" key="6">
    <source>
        <dbReference type="ARBA" id="ARBA00022500"/>
    </source>
</evidence>
<evidence type="ECO:0000256" key="9">
    <source>
        <dbReference type="ARBA" id="ARBA00023143"/>
    </source>
</evidence>
<keyword evidence="8" id="KW-0472">Membrane</keyword>
<keyword evidence="7" id="KW-0283">Flagellar rotation</keyword>
<feature type="domain" description="Flagellar motor switch protein FliG N-terminal" evidence="13">
    <location>
        <begin position="91"/>
        <end position="187"/>
    </location>
</feature>
<keyword evidence="9" id="KW-0975">Bacterial flagellum</keyword>
<evidence type="ECO:0000256" key="1">
    <source>
        <dbReference type="ARBA" id="ARBA00004117"/>
    </source>
</evidence>